<gene>
    <name evidence="1" type="ORF">AG1IA_06225</name>
</gene>
<protein>
    <submittedName>
        <fullName evidence="1">Uncharacterized protein</fullName>
    </submittedName>
</protein>
<dbReference type="HOGENOM" id="CLU_1428883_0_0_1"/>
<proteinExistence type="predicted"/>
<evidence type="ECO:0000313" key="2">
    <source>
        <dbReference type="Proteomes" id="UP000011668"/>
    </source>
</evidence>
<accession>L8WTT4</accession>
<dbReference type="AlphaFoldDB" id="L8WTT4"/>
<sequence length="190" mass="21317">MLMSTPISDVAAATQQPLASILIGDVAQYSISYRRSCRVQVGSGCCGFSLVQRVERSPDTEKYETEIRLERYSRRLPFTVNDTCLCQMQNQVSRNTQLEQTPVAVDGGRPQWSISIQPLTQPNSTIRTSQALSRATTALAQAVIRYTSYYSHPQLRTFLDTLFGTSFPAYALCPSKVRLTSPYTTRLYIK</sequence>
<keyword evidence="2" id="KW-1185">Reference proteome</keyword>
<evidence type="ECO:0000313" key="1">
    <source>
        <dbReference type="EMBL" id="ELU39754.1"/>
    </source>
</evidence>
<reference evidence="1 2" key="1">
    <citation type="journal article" date="2013" name="Nat. Commun.">
        <title>The evolution and pathogenic mechanisms of the rice sheath blight pathogen.</title>
        <authorList>
            <person name="Zheng A."/>
            <person name="Lin R."/>
            <person name="Xu L."/>
            <person name="Qin P."/>
            <person name="Tang C."/>
            <person name="Ai P."/>
            <person name="Zhang D."/>
            <person name="Liu Y."/>
            <person name="Sun Z."/>
            <person name="Feng H."/>
            <person name="Wang Y."/>
            <person name="Chen Y."/>
            <person name="Liang X."/>
            <person name="Fu R."/>
            <person name="Li Q."/>
            <person name="Zhang J."/>
            <person name="Yu X."/>
            <person name="Xie Z."/>
            <person name="Ding L."/>
            <person name="Guan P."/>
            <person name="Tang J."/>
            <person name="Liang Y."/>
            <person name="Wang S."/>
            <person name="Deng Q."/>
            <person name="Li S."/>
            <person name="Zhu J."/>
            <person name="Wang L."/>
            <person name="Liu H."/>
            <person name="Li P."/>
        </authorList>
    </citation>
    <scope>NUCLEOTIDE SEQUENCE [LARGE SCALE GENOMIC DNA]</scope>
    <source>
        <strain evidence="2">AG-1 IA</strain>
    </source>
</reference>
<dbReference type="EMBL" id="AFRT01001634">
    <property type="protein sequence ID" value="ELU39754.1"/>
    <property type="molecule type" value="Genomic_DNA"/>
</dbReference>
<organism evidence="1 2">
    <name type="scientific">Thanatephorus cucumeris (strain AG1-IA)</name>
    <name type="common">Rice sheath blight fungus</name>
    <name type="synonym">Rhizoctonia solani</name>
    <dbReference type="NCBI Taxonomy" id="983506"/>
    <lineage>
        <taxon>Eukaryota</taxon>
        <taxon>Fungi</taxon>
        <taxon>Dikarya</taxon>
        <taxon>Basidiomycota</taxon>
        <taxon>Agaricomycotina</taxon>
        <taxon>Agaricomycetes</taxon>
        <taxon>Cantharellales</taxon>
        <taxon>Ceratobasidiaceae</taxon>
        <taxon>Rhizoctonia</taxon>
        <taxon>Rhizoctonia solani AG-1</taxon>
    </lineage>
</organism>
<comment type="caution">
    <text evidence="1">The sequence shown here is derived from an EMBL/GenBank/DDBJ whole genome shotgun (WGS) entry which is preliminary data.</text>
</comment>
<dbReference type="Proteomes" id="UP000011668">
    <property type="component" value="Unassembled WGS sequence"/>
</dbReference>
<name>L8WTT4_THACA</name>